<dbReference type="AlphaFoldDB" id="A0A1Y0EK21"/>
<dbReference type="EMBL" id="CP021455">
    <property type="protein sequence ID" value="ARU03994.1"/>
    <property type="molecule type" value="Genomic_DNA"/>
</dbReference>
<dbReference type="KEGG" id="cser:CCO03_04275"/>
<dbReference type="Proteomes" id="UP000196138">
    <property type="component" value="Chromosome"/>
</dbReference>
<reference evidence="2 3" key="1">
    <citation type="submission" date="2017-05" db="EMBL/GenBank/DDBJ databases">
        <authorList>
            <person name="Song R."/>
            <person name="Chenine A.L."/>
            <person name="Ruprecht R.M."/>
        </authorList>
    </citation>
    <scope>NUCLEOTIDE SEQUENCE [LARGE SCALE GENOMIC DNA]</scope>
    <source>
        <strain evidence="2 3">DSM 26136</strain>
    </source>
</reference>
<protein>
    <recommendedName>
        <fullName evidence="1">PepSY domain-containing protein</fullName>
    </recommendedName>
</protein>
<proteinExistence type="predicted"/>
<accession>A0A1Y0EK21</accession>
<dbReference type="Pfam" id="PF03413">
    <property type="entry name" value="PepSY"/>
    <property type="match status" value="2"/>
</dbReference>
<organism evidence="2 3">
    <name type="scientific">Comamonas serinivorans</name>
    <dbReference type="NCBI Taxonomy" id="1082851"/>
    <lineage>
        <taxon>Bacteria</taxon>
        <taxon>Pseudomonadati</taxon>
        <taxon>Pseudomonadota</taxon>
        <taxon>Betaproteobacteria</taxon>
        <taxon>Burkholderiales</taxon>
        <taxon>Comamonadaceae</taxon>
        <taxon>Comamonas</taxon>
    </lineage>
</organism>
<evidence type="ECO:0000259" key="1">
    <source>
        <dbReference type="Pfam" id="PF03413"/>
    </source>
</evidence>
<name>A0A1Y0EK21_9BURK</name>
<gene>
    <name evidence="2" type="ORF">CCO03_04275</name>
</gene>
<dbReference type="InterPro" id="IPR025711">
    <property type="entry name" value="PepSY"/>
</dbReference>
<evidence type="ECO:0000313" key="3">
    <source>
        <dbReference type="Proteomes" id="UP000196138"/>
    </source>
</evidence>
<evidence type="ECO:0000313" key="2">
    <source>
        <dbReference type="EMBL" id="ARU03994.1"/>
    </source>
</evidence>
<feature type="domain" description="PepSY" evidence="1">
    <location>
        <begin position="177"/>
        <end position="235"/>
    </location>
</feature>
<dbReference type="Gene3D" id="3.10.450.40">
    <property type="match status" value="2"/>
</dbReference>
<sequence length="316" mass="33461">MPARCASGGACAWGARRAAKGLWDAGIMGAAGRAADGSKGRLGRLLGPGGCGWTGKACVVIPRNAPRANRSLAPRRCSRKPFRPWRRSGLCPMVLAPLQTLADTATGAWRLDWAQSHPSYQECRAMKLPVAPLAPSTPVARTRAPLMHALLLALGLALAQPALASAAKQVAALQLAKLDLGQAIAAAQTQHGLTVIDVELEHERQQAVYEVQGVDAQGQVVELTLDAATGQALDRKADGAPSRKDRDRLAGVKIDIAEAVRVALKHQPGRAVEAQLDDHLGTISYHITVLDARNRDVKVRVSAVDGRILPAHPRAK</sequence>
<feature type="domain" description="PepSY" evidence="1">
    <location>
        <begin position="253"/>
        <end position="309"/>
    </location>
</feature>
<keyword evidence="3" id="KW-1185">Reference proteome</keyword>